<gene>
    <name evidence="1" type="ORF">KQX54_014958</name>
</gene>
<dbReference type="Proteomes" id="UP000826195">
    <property type="component" value="Unassembled WGS sequence"/>
</dbReference>
<protein>
    <submittedName>
        <fullName evidence="1">Uncharacterized protein</fullName>
    </submittedName>
</protein>
<accession>A0AAV7ITD0</accession>
<comment type="caution">
    <text evidence="1">The sequence shown here is derived from an EMBL/GenBank/DDBJ whole genome shotgun (WGS) entry which is preliminary data.</text>
</comment>
<keyword evidence="2" id="KW-1185">Reference proteome</keyword>
<name>A0AAV7ITD0_COTGL</name>
<dbReference type="AlphaFoldDB" id="A0AAV7ITD0"/>
<dbReference type="EMBL" id="JAHXZJ010001119">
    <property type="protein sequence ID" value="KAH0555052.1"/>
    <property type="molecule type" value="Genomic_DNA"/>
</dbReference>
<evidence type="ECO:0000313" key="2">
    <source>
        <dbReference type="Proteomes" id="UP000826195"/>
    </source>
</evidence>
<proteinExistence type="predicted"/>
<sequence length="191" mass="21589">MLSNIALSIRFEAELLMVKKGAYLKSHPEMGMAREKYEKLAAKGWRNPLTDAEWVMDTYGVVGPSVDRMPEEGFSDYCRSLARWVALQQEDLLLHLWRSLHYGRLVVQEEAAIKFPAVNSFKMEDWIARRTLEAAEEQVHGLGSITGAPCRLGCQNTETAYHVIAACGRQTHPARHDTAVRYPPLASILVY</sequence>
<organism evidence="1 2">
    <name type="scientific">Cotesia glomerata</name>
    <name type="common">Lepidopteran parasitic wasp</name>
    <name type="synonym">Apanteles glomeratus</name>
    <dbReference type="NCBI Taxonomy" id="32391"/>
    <lineage>
        <taxon>Eukaryota</taxon>
        <taxon>Metazoa</taxon>
        <taxon>Ecdysozoa</taxon>
        <taxon>Arthropoda</taxon>
        <taxon>Hexapoda</taxon>
        <taxon>Insecta</taxon>
        <taxon>Pterygota</taxon>
        <taxon>Neoptera</taxon>
        <taxon>Endopterygota</taxon>
        <taxon>Hymenoptera</taxon>
        <taxon>Apocrita</taxon>
        <taxon>Ichneumonoidea</taxon>
        <taxon>Braconidae</taxon>
        <taxon>Microgastrinae</taxon>
        <taxon>Cotesia</taxon>
    </lineage>
</organism>
<reference evidence="1 2" key="1">
    <citation type="journal article" date="2021" name="J. Hered.">
        <title>A chromosome-level genome assembly of the parasitoid wasp, Cotesia glomerata (Hymenoptera: Braconidae).</title>
        <authorList>
            <person name="Pinto B.J."/>
            <person name="Weis J.J."/>
            <person name="Gamble T."/>
            <person name="Ode P.J."/>
            <person name="Paul R."/>
            <person name="Zaspel J.M."/>
        </authorList>
    </citation>
    <scope>NUCLEOTIDE SEQUENCE [LARGE SCALE GENOMIC DNA]</scope>
    <source>
        <strain evidence="1">CgM1</strain>
    </source>
</reference>
<evidence type="ECO:0000313" key="1">
    <source>
        <dbReference type="EMBL" id="KAH0555052.1"/>
    </source>
</evidence>